<evidence type="ECO:0000313" key="9">
    <source>
        <dbReference type="Proteomes" id="UP000240830"/>
    </source>
</evidence>
<dbReference type="Pfam" id="PF00291">
    <property type="entry name" value="PALP"/>
    <property type="match status" value="1"/>
</dbReference>
<dbReference type="GO" id="GO:0004122">
    <property type="term" value="F:cystathionine beta-synthase activity"/>
    <property type="evidence" value="ECO:0007669"/>
    <property type="project" value="UniProtKB-EC"/>
</dbReference>
<evidence type="ECO:0000256" key="5">
    <source>
        <dbReference type="ARBA" id="ARBA00022898"/>
    </source>
</evidence>
<dbReference type="CDD" id="cd01561">
    <property type="entry name" value="CBS_like"/>
    <property type="match status" value="1"/>
</dbReference>
<evidence type="ECO:0000256" key="6">
    <source>
        <dbReference type="ARBA" id="ARBA00047490"/>
    </source>
</evidence>
<evidence type="ECO:0000256" key="2">
    <source>
        <dbReference type="ARBA" id="ARBA00005003"/>
    </source>
</evidence>
<evidence type="ECO:0000259" key="7">
    <source>
        <dbReference type="Pfam" id="PF00291"/>
    </source>
</evidence>
<evidence type="ECO:0000256" key="1">
    <source>
        <dbReference type="ARBA" id="ARBA00001933"/>
    </source>
</evidence>
<comment type="catalytic activity">
    <reaction evidence="6">
        <text>L-homocysteine + L-serine = L,L-cystathionine + H2O</text>
        <dbReference type="Rhea" id="RHEA:10112"/>
        <dbReference type="ChEBI" id="CHEBI:15377"/>
        <dbReference type="ChEBI" id="CHEBI:33384"/>
        <dbReference type="ChEBI" id="CHEBI:58161"/>
        <dbReference type="ChEBI" id="CHEBI:58199"/>
        <dbReference type="EC" id="4.2.1.22"/>
    </reaction>
</comment>
<dbReference type="EMBL" id="MTSL01000145">
    <property type="protein sequence ID" value="PJF18069.1"/>
    <property type="molecule type" value="Genomic_DNA"/>
</dbReference>
<dbReference type="SUPFAM" id="SSF53686">
    <property type="entry name" value="Tryptophan synthase beta subunit-like PLP-dependent enzymes"/>
    <property type="match status" value="1"/>
</dbReference>
<organism evidence="8 9">
    <name type="scientific">Paramicrosporidium saccamoebae</name>
    <dbReference type="NCBI Taxonomy" id="1246581"/>
    <lineage>
        <taxon>Eukaryota</taxon>
        <taxon>Fungi</taxon>
        <taxon>Fungi incertae sedis</taxon>
        <taxon>Cryptomycota</taxon>
        <taxon>Cryptomycota incertae sedis</taxon>
        <taxon>Paramicrosporidium</taxon>
    </lineage>
</organism>
<accession>A0A2H9TK06</accession>
<dbReference type="STRING" id="1246581.A0A2H9TK06"/>
<reference evidence="8 9" key="1">
    <citation type="submission" date="2016-10" db="EMBL/GenBank/DDBJ databases">
        <title>The genome of Paramicrosporidium saccamoebae is the missing link in understanding Cryptomycota and Microsporidia evolution.</title>
        <authorList>
            <person name="Quandt C.A."/>
            <person name="Beaudet D."/>
            <person name="Corsaro D."/>
            <person name="Michel R."/>
            <person name="Corradi N."/>
            <person name="James T."/>
        </authorList>
    </citation>
    <scope>NUCLEOTIDE SEQUENCE [LARGE SCALE GENOMIC DNA]</scope>
    <source>
        <strain evidence="8 9">KSL3</strain>
    </source>
</reference>
<dbReference type="Gene3D" id="3.40.50.1100">
    <property type="match status" value="2"/>
</dbReference>
<dbReference type="PROSITE" id="PS51257">
    <property type="entry name" value="PROKAR_LIPOPROTEIN"/>
    <property type="match status" value="1"/>
</dbReference>
<feature type="domain" description="Tryptophan synthase beta chain-like PALP" evidence="7">
    <location>
        <begin position="6"/>
        <end position="253"/>
    </location>
</feature>
<comment type="pathway">
    <text evidence="2">Amino-acid biosynthesis; L-cysteine biosynthesis; L-cysteine from L-homocysteine and L-serine: step 1/2.</text>
</comment>
<dbReference type="FunFam" id="3.40.50.1100:FF:000118">
    <property type="entry name" value="Related to CYS4-cystathionine beta-synthase"/>
    <property type="match status" value="1"/>
</dbReference>
<dbReference type="EC" id="4.2.1.22" evidence="4"/>
<evidence type="ECO:0000313" key="8">
    <source>
        <dbReference type="EMBL" id="PJF18069.1"/>
    </source>
</evidence>
<dbReference type="Proteomes" id="UP000240830">
    <property type="component" value="Unassembled WGS sequence"/>
</dbReference>
<dbReference type="OrthoDB" id="728at2759"/>
<gene>
    <name evidence="8" type="ORF">PSACC_02116</name>
</gene>
<keyword evidence="5" id="KW-0663">Pyridoxal phosphate</keyword>
<protein>
    <recommendedName>
        <fullName evidence="4">cystathionine beta-synthase</fullName>
        <ecNumber evidence="4">4.2.1.22</ecNumber>
    </recommendedName>
</protein>
<dbReference type="AlphaFoldDB" id="A0A2H9TK06"/>
<proteinExistence type="inferred from homology"/>
<keyword evidence="9" id="KW-1185">Reference proteome</keyword>
<dbReference type="GO" id="GO:0019346">
    <property type="term" value="P:transsulfuration"/>
    <property type="evidence" value="ECO:0007669"/>
    <property type="project" value="EnsemblFungi"/>
</dbReference>
<dbReference type="GO" id="GO:0005737">
    <property type="term" value="C:cytoplasm"/>
    <property type="evidence" value="ECO:0007669"/>
    <property type="project" value="EnsemblFungi"/>
</dbReference>
<comment type="caution">
    <text evidence="8">The sequence shown here is derived from an EMBL/GenBank/DDBJ whole genome shotgun (WGS) entry which is preliminary data.</text>
</comment>
<sequence>MVECAEREGKLHHNPSTVIIEPTSGNTGIGLALACAVKDYPCIIALPEKMSNEKVDLMRALGATIYRTPNEAASQDADSNICVAERMRQKMGDAAFQPDQYNNVNNPMAHYEGTAMEIWNACGGRIDVVVMAAGTGGTITGVGRRLKELDGRITIVGVDPQGSILGGEDDYKGQMYQVEGIGYDFVPGVLDRDVVDRWIKVDDAESFRTARRMIRTEGLLCGGSSGSALCGALKAAKELNLRADQRLVVVLADSVRNYMTKFLSDDWMLIHKFITPEEHDAYRHCDAVGKLDLSTLTAIPVVSAEACSNTLLKYQTDMVGVREGGVLMGVVHMDKFAARLLQDPKLLTSNVRRQIVREHIVLPSTTPSPVLATYIATGYPVFISDSPISDSVLTIKAKNLLPG</sequence>
<comment type="cofactor">
    <cofactor evidence="1">
        <name>pyridoxal 5'-phosphate</name>
        <dbReference type="ChEBI" id="CHEBI:597326"/>
    </cofactor>
</comment>
<dbReference type="PANTHER" id="PTHR10314">
    <property type="entry name" value="CYSTATHIONINE BETA-SYNTHASE"/>
    <property type="match status" value="1"/>
</dbReference>
<evidence type="ECO:0000256" key="4">
    <source>
        <dbReference type="ARBA" id="ARBA00012041"/>
    </source>
</evidence>
<dbReference type="InterPro" id="IPR050214">
    <property type="entry name" value="Cys_Synth/Cystath_Beta-Synth"/>
</dbReference>
<dbReference type="GO" id="GO:0007089">
    <property type="term" value="P:traversing start control point of mitotic cell cycle"/>
    <property type="evidence" value="ECO:0007669"/>
    <property type="project" value="EnsemblFungi"/>
</dbReference>
<dbReference type="InterPro" id="IPR036052">
    <property type="entry name" value="TrpB-like_PALP_sf"/>
</dbReference>
<dbReference type="InterPro" id="IPR001926">
    <property type="entry name" value="TrpB-like_PALP"/>
</dbReference>
<evidence type="ECO:0000256" key="3">
    <source>
        <dbReference type="ARBA" id="ARBA00007103"/>
    </source>
</evidence>
<dbReference type="GO" id="GO:0070814">
    <property type="term" value="P:hydrogen sulfide biosynthetic process"/>
    <property type="evidence" value="ECO:0007669"/>
    <property type="project" value="EnsemblFungi"/>
</dbReference>
<name>A0A2H9TK06_9FUNG</name>
<comment type="similarity">
    <text evidence="3">Belongs to the cysteine synthase/cystathionine beta-synthase family.</text>
</comment>
<dbReference type="GO" id="GO:0019343">
    <property type="term" value="P:cysteine biosynthetic process via cystathionine"/>
    <property type="evidence" value="ECO:0007669"/>
    <property type="project" value="EnsemblFungi"/>
</dbReference>
<dbReference type="GO" id="GO:0006535">
    <property type="term" value="P:cysteine biosynthetic process from serine"/>
    <property type="evidence" value="ECO:0007669"/>
    <property type="project" value="EnsemblFungi"/>
</dbReference>
<dbReference type="FunFam" id="3.40.50.1100:FF:000003">
    <property type="entry name" value="Cystathionine beta-synthase"/>
    <property type="match status" value="1"/>
</dbReference>